<dbReference type="Pfam" id="PF02811">
    <property type="entry name" value="PHP"/>
    <property type="match status" value="1"/>
</dbReference>
<comment type="function">
    <text evidence="1 11">Required for replicative DNA synthesis. This DNA polymerase also exhibits 3' to 5' exonuclease activity.</text>
</comment>
<dbReference type="SUPFAM" id="SSF50249">
    <property type="entry name" value="Nucleic acid-binding proteins"/>
    <property type="match status" value="1"/>
</dbReference>
<dbReference type="GO" id="GO:0006261">
    <property type="term" value="P:DNA-templated DNA replication"/>
    <property type="evidence" value="ECO:0007669"/>
    <property type="project" value="UniProtKB-UniRule"/>
</dbReference>
<dbReference type="EMBL" id="DVGA01000048">
    <property type="protein sequence ID" value="HIQ78539.1"/>
    <property type="molecule type" value="Genomic_DNA"/>
</dbReference>
<dbReference type="HAMAP" id="MF_00356">
    <property type="entry name" value="DNApol_PolC"/>
    <property type="match status" value="1"/>
</dbReference>
<dbReference type="Gene3D" id="3.30.420.10">
    <property type="entry name" value="Ribonuclease H-like superfamily/Ribonuclease H"/>
    <property type="match status" value="1"/>
</dbReference>
<comment type="similarity">
    <text evidence="11">Belongs to the DNA polymerase type-C family. PolC subfamily.</text>
</comment>
<dbReference type="Proteomes" id="UP000824262">
    <property type="component" value="Unassembled WGS sequence"/>
</dbReference>
<evidence type="ECO:0000256" key="9">
    <source>
        <dbReference type="ARBA" id="ARBA00022932"/>
    </source>
</evidence>
<dbReference type="CDD" id="cd06127">
    <property type="entry name" value="DEDDh"/>
    <property type="match status" value="1"/>
</dbReference>
<keyword evidence="6 11" id="KW-0540">Nuclease</keyword>
<evidence type="ECO:0000256" key="7">
    <source>
        <dbReference type="ARBA" id="ARBA00022801"/>
    </source>
</evidence>
<keyword evidence="8 11" id="KW-0269">Exonuclease</keyword>
<dbReference type="InterPro" id="IPR011708">
    <property type="entry name" value="DNA_pol3_alpha_NTPase_dom"/>
</dbReference>
<protein>
    <recommendedName>
        <fullName evidence="11">DNA polymerase III PolC-type</fullName>
        <shortName evidence="11">PolIII</shortName>
        <ecNumber evidence="11">2.7.7.7</ecNumber>
    </recommendedName>
</protein>
<keyword evidence="3 11" id="KW-0808">Transferase</keyword>
<dbReference type="InterPro" id="IPR004805">
    <property type="entry name" value="DnaE2/DnaE/PolC"/>
</dbReference>
<dbReference type="InterPro" id="IPR006308">
    <property type="entry name" value="Pol_III_a_PolC-type_gram_pos"/>
</dbReference>
<evidence type="ECO:0000256" key="5">
    <source>
        <dbReference type="ARBA" id="ARBA00022705"/>
    </source>
</evidence>
<evidence type="ECO:0000256" key="3">
    <source>
        <dbReference type="ARBA" id="ARBA00022679"/>
    </source>
</evidence>
<dbReference type="InterPro" id="IPR004013">
    <property type="entry name" value="PHP_dom"/>
</dbReference>
<accession>A0A9D0ZFS3</accession>
<dbReference type="InterPro" id="IPR003141">
    <property type="entry name" value="Pol/His_phosphatase_N"/>
</dbReference>
<evidence type="ECO:0000256" key="8">
    <source>
        <dbReference type="ARBA" id="ARBA00022839"/>
    </source>
</evidence>
<keyword evidence="5 11" id="KW-0235">DNA replication</keyword>
<evidence type="ECO:0000256" key="2">
    <source>
        <dbReference type="ARBA" id="ARBA00022490"/>
    </source>
</evidence>
<dbReference type="EC" id="2.7.7.7" evidence="11"/>
<dbReference type="GO" id="GO:0003887">
    <property type="term" value="F:DNA-directed DNA polymerase activity"/>
    <property type="evidence" value="ECO:0007669"/>
    <property type="project" value="UniProtKB-UniRule"/>
</dbReference>
<dbReference type="NCBIfam" id="TIGR01405">
    <property type="entry name" value="polC_Gram_pos"/>
    <property type="match status" value="1"/>
</dbReference>
<dbReference type="InterPro" id="IPR012340">
    <property type="entry name" value="NA-bd_OB-fold"/>
</dbReference>
<feature type="domain" description="Polymerase/histidinol phosphatase N-terminal" evidence="13">
    <location>
        <begin position="218"/>
        <end position="285"/>
    </location>
</feature>
<dbReference type="Gene3D" id="3.30.1900.20">
    <property type="match status" value="2"/>
</dbReference>
<dbReference type="Gene3D" id="6.10.140.1510">
    <property type="match status" value="1"/>
</dbReference>
<dbReference type="InterPro" id="IPR006054">
    <property type="entry name" value="DnaQ"/>
</dbReference>
<organism evidence="14 15">
    <name type="scientific">Candidatus Scatomorpha intestinavium</name>
    <dbReference type="NCBI Taxonomy" id="2840922"/>
    <lineage>
        <taxon>Bacteria</taxon>
        <taxon>Bacillati</taxon>
        <taxon>Bacillota</taxon>
        <taxon>Clostridia</taxon>
        <taxon>Eubacteriales</taxon>
        <taxon>Candidatus Scatomorpha</taxon>
    </lineage>
</organism>
<evidence type="ECO:0000256" key="4">
    <source>
        <dbReference type="ARBA" id="ARBA00022695"/>
    </source>
</evidence>
<dbReference type="SMART" id="SM00479">
    <property type="entry name" value="EXOIII"/>
    <property type="match status" value="1"/>
</dbReference>
<dbReference type="NCBIfam" id="NF001688">
    <property type="entry name" value="PRK00448.1"/>
    <property type="match status" value="1"/>
</dbReference>
<dbReference type="PANTHER" id="PTHR32294">
    <property type="entry name" value="DNA POLYMERASE III SUBUNIT ALPHA"/>
    <property type="match status" value="1"/>
</dbReference>
<evidence type="ECO:0000259" key="13">
    <source>
        <dbReference type="SMART" id="SM00481"/>
    </source>
</evidence>
<reference evidence="14" key="2">
    <citation type="journal article" date="2021" name="PeerJ">
        <title>Extensive microbial diversity within the chicken gut microbiome revealed by metagenomics and culture.</title>
        <authorList>
            <person name="Gilroy R."/>
            <person name="Ravi A."/>
            <person name="Getino M."/>
            <person name="Pursley I."/>
            <person name="Horton D.L."/>
            <person name="Alikhan N.F."/>
            <person name="Baker D."/>
            <person name="Gharbi K."/>
            <person name="Hall N."/>
            <person name="Watson M."/>
            <person name="Adriaenssens E.M."/>
            <person name="Foster-Nyarko E."/>
            <person name="Jarju S."/>
            <person name="Secka A."/>
            <person name="Antonio M."/>
            <person name="Oren A."/>
            <person name="Chaudhuri R.R."/>
            <person name="La Ragione R."/>
            <person name="Hildebrand F."/>
            <person name="Pallen M.J."/>
        </authorList>
    </citation>
    <scope>NUCLEOTIDE SEQUENCE</scope>
    <source>
        <strain evidence="14">ChiBcolR7-354</strain>
    </source>
</reference>
<comment type="catalytic activity">
    <reaction evidence="10 11">
        <text>DNA(n) + a 2'-deoxyribonucleoside 5'-triphosphate = DNA(n+1) + diphosphate</text>
        <dbReference type="Rhea" id="RHEA:22508"/>
        <dbReference type="Rhea" id="RHEA-COMP:17339"/>
        <dbReference type="Rhea" id="RHEA-COMP:17340"/>
        <dbReference type="ChEBI" id="CHEBI:33019"/>
        <dbReference type="ChEBI" id="CHEBI:61560"/>
        <dbReference type="ChEBI" id="CHEBI:173112"/>
        <dbReference type="EC" id="2.7.7.7"/>
    </reaction>
</comment>
<dbReference type="InterPro" id="IPR044923">
    <property type="entry name" value="PolC_middle_finger_sf"/>
</dbReference>
<dbReference type="CDD" id="cd04484">
    <property type="entry name" value="polC_OBF"/>
    <property type="match status" value="1"/>
</dbReference>
<dbReference type="Pfam" id="PF17657">
    <property type="entry name" value="DNA_pol3_finger"/>
    <property type="match status" value="1"/>
</dbReference>
<evidence type="ECO:0000313" key="14">
    <source>
        <dbReference type="EMBL" id="HIQ78539.1"/>
    </source>
</evidence>
<gene>
    <name evidence="11" type="primary">polC</name>
    <name evidence="14" type="ORF">IAB77_04705</name>
</gene>
<keyword evidence="2 11" id="KW-0963">Cytoplasm</keyword>
<dbReference type="InterPro" id="IPR029460">
    <property type="entry name" value="DNAPol_HHH"/>
</dbReference>
<dbReference type="Pfam" id="PF00929">
    <property type="entry name" value="RNase_T"/>
    <property type="match status" value="1"/>
</dbReference>
<evidence type="ECO:0000256" key="11">
    <source>
        <dbReference type="HAMAP-Rule" id="MF_00356"/>
    </source>
</evidence>
<dbReference type="GO" id="GO:0008408">
    <property type="term" value="F:3'-5' exonuclease activity"/>
    <property type="evidence" value="ECO:0007669"/>
    <property type="project" value="UniProtKB-UniRule"/>
</dbReference>
<dbReference type="InterPro" id="IPR012337">
    <property type="entry name" value="RNaseH-like_sf"/>
</dbReference>
<name>A0A9D0ZFS3_9FIRM</name>
<evidence type="ECO:0000313" key="15">
    <source>
        <dbReference type="Proteomes" id="UP000824262"/>
    </source>
</evidence>
<dbReference type="Gene3D" id="1.10.150.870">
    <property type="match status" value="1"/>
</dbReference>
<dbReference type="Gene3D" id="3.20.20.140">
    <property type="entry name" value="Metal-dependent hydrolases"/>
    <property type="match status" value="2"/>
</dbReference>
<dbReference type="Pfam" id="PF14579">
    <property type="entry name" value="HHH_6"/>
    <property type="match status" value="1"/>
</dbReference>
<dbReference type="Gene3D" id="1.10.150.700">
    <property type="entry name" value="PolC, middle finger domain"/>
    <property type="match status" value="1"/>
</dbReference>
<dbReference type="GO" id="GO:0005737">
    <property type="term" value="C:cytoplasm"/>
    <property type="evidence" value="ECO:0007669"/>
    <property type="project" value="UniProtKB-SubCell"/>
</dbReference>
<dbReference type="FunFam" id="3.30.420.10:FF:000045">
    <property type="entry name" value="3'-5' exonuclease DinG"/>
    <property type="match status" value="1"/>
</dbReference>
<keyword evidence="9 11" id="KW-0239">DNA-directed DNA polymerase</keyword>
<dbReference type="PANTHER" id="PTHR32294:SF5">
    <property type="entry name" value="DNA POLYMERASE III POLC-TYPE"/>
    <property type="match status" value="1"/>
</dbReference>
<evidence type="ECO:0000256" key="6">
    <source>
        <dbReference type="ARBA" id="ARBA00022722"/>
    </source>
</evidence>
<feature type="domain" description="Exonuclease" evidence="12">
    <location>
        <begin position="304"/>
        <end position="469"/>
    </location>
</feature>
<reference evidence="14" key="1">
    <citation type="submission" date="2020-10" db="EMBL/GenBank/DDBJ databases">
        <authorList>
            <person name="Gilroy R."/>
        </authorList>
    </citation>
    <scope>NUCLEOTIDE SEQUENCE</scope>
    <source>
        <strain evidence="14">ChiBcolR7-354</strain>
    </source>
</reference>
<evidence type="ECO:0000259" key="12">
    <source>
        <dbReference type="SMART" id="SM00479"/>
    </source>
</evidence>
<dbReference type="Gene3D" id="2.40.50.140">
    <property type="entry name" value="Nucleic acid-binding proteins"/>
    <property type="match status" value="1"/>
</dbReference>
<dbReference type="NCBIfam" id="TIGR00573">
    <property type="entry name" value="dnaq"/>
    <property type="match status" value="1"/>
</dbReference>
<evidence type="ECO:0000256" key="1">
    <source>
        <dbReference type="ARBA" id="ARBA00003452"/>
    </source>
</evidence>
<comment type="subcellular location">
    <subcellularLocation>
        <location evidence="11">Cytoplasm</location>
    </subcellularLocation>
</comment>
<keyword evidence="4 11" id="KW-0548">Nucleotidyltransferase</keyword>
<proteinExistence type="inferred from homology"/>
<dbReference type="SUPFAM" id="SSF53098">
    <property type="entry name" value="Ribonuclease H-like"/>
    <property type="match status" value="1"/>
</dbReference>
<dbReference type="CDD" id="cd07435">
    <property type="entry name" value="PHP_PolIIIA_POLC"/>
    <property type="match status" value="1"/>
</dbReference>
<dbReference type="InterPro" id="IPR013520">
    <property type="entry name" value="Ribonucl_H"/>
</dbReference>
<dbReference type="InterPro" id="IPR036397">
    <property type="entry name" value="RNaseH_sf"/>
</dbReference>
<dbReference type="GO" id="GO:0003677">
    <property type="term" value="F:DNA binding"/>
    <property type="evidence" value="ECO:0007669"/>
    <property type="project" value="UniProtKB-UniRule"/>
</dbReference>
<sequence length="1322" mass="146819">MSGVPFLEMFPGCEPLKASCGGLDRAVVSQVRVNTSAGTMEVEADFPARPAPAEVSHVADSLRDQYGLSTVVIVVSFPEEERKGATNGPAGGERLLYGRALKDPKCVEMSSLTLESGTVVIRGEVFAVNNREIQKRGATVICFDMTDYTGSVRVSKFFDATTDAASLVSLKSIKPGQYLTVRGRVTYNKFDNDMVIEPLSIQLGKFEPRPDTAEEKRVELHLHTRYSTLDALCDPAKAVERAAKWGHRAIAVTDHGSAQAFPEMSKAAKKAGIKVIYGLEGYYINDVEESPAVRGACDEGLDTEFVAFDVETTGLSAETDRLTEIGAVIFKNGQIGEKFSTFVDPGMPIPPNITELTGIRDSDVAGAPGEAEAMRAFLDFVGGRPIVAHNAGFDTGFMAAACARHGIAFNPVVLDTLSMSRRLLPELRRHKLDIVSKHLGLPEFNHHRAFDDAEVVARMMGRFIPMLKEQGVQRVCDIDGALSRLRGGEHRRVRHICLLVRNKTGLKNLYKLISASYLKHYQRNPIIPRSLLEQHREGLLIGSACEAGEVFDAVLRGAQPQELRRIASFYDYFEIMPLANNRFLVENGTVRDEDALRDLNRRIVRLAHELEKPFVATGDVHFLDAKDEIYRRILLAAKKFSDADRENPLYFRTTDEMMEEFAYLGKRECYEAVVKNPNAIADMCEDIQLLPDGLFPPKIENSDGQLKDLVYGKMHEIYGENPPQIVTERVETELHDILSRHYDVIYMSAQKLVADSNAHGYLVGSRGSVGSSIVAYLSGITEVNSLPPHYVCPKCHHTDFEAGKGYGCGADMPDAACPECGTKMRKEGFDIPFETFLGFGGDKVPDIDLNFSGEYQAKAHKYTEELFGSDHVFRAGTIGTLAEKTAYGYVLKYLEERGMKVSKAEESRLAMGLVGVKRTTGQHPGGLVVIPQDMEVEDFCPVQHPADDPGSGIITTHFEYHSMEANLLKLDELGHDDPTMLKMLQDMTGVDVRTIPLDDPETRRIFKSPEPLGLTDDDPIIGKTGTIGIPEFGTGFTRQMLVDTQPEQFDILVRLSGYSHGTDVWLGNAKDLIMSGTATVKDTIGCRDDIMLYLISKGMDPKRSFKIMESVRKGRGLPDGAEQEMKDAGIPDWYIGSCRKIKYLFPKAHAVAYVMMAFRIAYFKVHHPLEFYSAYFYRRSQKDAFDAALMVKGRDFVRRKINEIRSKADATQKEEELLTTLESVYEFYCRGFSFAPMDLYECDAVYFLRVGDRQLRPPFVAISGLGAAAAADLMACREGGRRFVSVEELSVSCPKVSRAHVEQLRDLGALGDMPDESQMTLF</sequence>
<dbReference type="InterPro" id="IPR040982">
    <property type="entry name" value="DNA_pol3_finger"/>
</dbReference>
<evidence type="ECO:0000256" key="10">
    <source>
        <dbReference type="ARBA" id="ARBA00049244"/>
    </source>
</evidence>
<keyword evidence="7 11" id="KW-0378">Hydrolase</keyword>
<dbReference type="SMART" id="SM00481">
    <property type="entry name" value="POLIIIAc"/>
    <property type="match status" value="1"/>
</dbReference>
<dbReference type="Pfam" id="PF07733">
    <property type="entry name" value="DNA_pol3_alpha"/>
    <property type="match status" value="2"/>
</dbReference>
<comment type="caution">
    <text evidence="14">The sequence shown here is derived from an EMBL/GenBank/DDBJ whole genome shotgun (WGS) entry which is preliminary data.</text>
</comment>